<comment type="subcellular location">
    <subcellularLocation>
        <location evidence="1">Nucleus</location>
    </subcellularLocation>
</comment>
<organism evidence="3 4">
    <name type="scientific">Platanthera zijinensis</name>
    <dbReference type="NCBI Taxonomy" id="2320716"/>
    <lineage>
        <taxon>Eukaryota</taxon>
        <taxon>Viridiplantae</taxon>
        <taxon>Streptophyta</taxon>
        <taxon>Embryophyta</taxon>
        <taxon>Tracheophyta</taxon>
        <taxon>Spermatophyta</taxon>
        <taxon>Magnoliopsida</taxon>
        <taxon>Liliopsida</taxon>
        <taxon>Asparagales</taxon>
        <taxon>Orchidaceae</taxon>
        <taxon>Orchidoideae</taxon>
        <taxon>Orchideae</taxon>
        <taxon>Orchidinae</taxon>
        <taxon>Platanthera</taxon>
    </lineage>
</organism>
<dbReference type="Proteomes" id="UP001418222">
    <property type="component" value="Unassembled WGS sequence"/>
</dbReference>
<evidence type="ECO:0000256" key="2">
    <source>
        <dbReference type="ARBA" id="ARBA00023242"/>
    </source>
</evidence>
<dbReference type="InterPro" id="IPR019140">
    <property type="entry name" value="MCM_complex-bd"/>
</dbReference>
<evidence type="ECO:0000313" key="4">
    <source>
        <dbReference type="Proteomes" id="UP001418222"/>
    </source>
</evidence>
<gene>
    <name evidence="3" type="primary">ETG1</name>
    <name evidence="3" type="ORF">KSP39_PZI013870</name>
</gene>
<accession>A0AAP0BDZ9</accession>
<sequence>MVGLPYDCVANPHGAVRLTFEKTVAGSPEADPVAKLCGKDWGVVHLFQKFLFEEDGLSRVPILDQSSLRWIKPNTLVRFRGMVQDMLGKELYIGAFKAYSTILNFKYLDMSVVSISCDVSLEPMLCDRMPENMNHLDDDSFSCLVKLLTSYDLLRKVQIHGENHWNLFKNTMRIVDIFPELANMKDIMDTGQRIRSRRNLQKHLITYDKLQRTAALIGILSLSLNGTTELKTIERGPTASPVQCFEGGHLEALLIAVVVGEFNQGLRSVLVACSDGREFQIMDNDELAVLGITTIELIKEVIHAREGILILDASLNCPQVKVPRLHSLVSRKLSPQDFLSGSLALQPLPSMMREIRESLLVHLSALMGNDKVAAQFLLLHLLSRVRGKVDVVALGKLSLNLTGFTRESASVFGNRLNDTIMKLLPFSKVIPISVEYLNTAVLQPRKNNQSGRLVTGVLQLAQGTHLTIDETHLETGMLNSVGVENASLLRHLLEWQTVEYDFEYYKIGMAADVQILIFSEGKSNILPADLVLPFQPHSFDSVEKPSSEELQTWRWYLATAKSLPYSNAPEVQQILQDEIVAAMQEDRSLGYKDLSRLLTMAQLLSASSGETSLSLEQWQNVKELERLRKERLK</sequence>
<dbReference type="GO" id="GO:0003682">
    <property type="term" value="F:chromatin binding"/>
    <property type="evidence" value="ECO:0007669"/>
    <property type="project" value="TreeGrafter"/>
</dbReference>
<evidence type="ECO:0000256" key="1">
    <source>
        <dbReference type="ARBA" id="ARBA00004123"/>
    </source>
</evidence>
<comment type="caution">
    <text evidence="3">The sequence shown here is derived from an EMBL/GenBank/DDBJ whole genome shotgun (WGS) entry which is preliminary data.</text>
</comment>
<keyword evidence="2" id="KW-0539">Nucleus</keyword>
<keyword evidence="4" id="KW-1185">Reference proteome</keyword>
<dbReference type="GO" id="GO:0005634">
    <property type="term" value="C:nucleus"/>
    <property type="evidence" value="ECO:0007669"/>
    <property type="project" value="UniProtKB-SubCell"/>
</dbReference>
<reference evidence="3 4" key="1">
    <citation type="journal article" date="2022" name="Nat. Plants">
        <title>Genomes of leafy and leafless Platanthera orchids illuminate the evolution of mycoheterotrophy.</title>
        <authorList>
            <person name="Li M.H."/>
            <person name="Liu K.W."/>
            <person name="Li Z."/>
            <person name="Lu H.C."/>
            <person name="Ye Q.L."/>
            <person name="Zhang D."/>
            <person name="Wang J.Y."/>
            <person name="Li Y.F."/>
            <person name="Zhong Z.M."/>
            <person name="Liu X."/>
            <person name="Yu X."/>
            <person name="Liu D.K."/>
            <person name="Tu X.D."/>
            <person name="Liu B."/>
            <person name="Hao Y."/>
            <person name="Liao X.Y."/>
            <person name="Jiang Y.T."/>
            <person name="Sun W.H."/>
            <person name="Chen J."/>
            <person name="Chen Y.Q."/>
            <person name="Ai Y."/>
            <person name="Zhai J.W."/>
            <person name="Wu S.S."/>
            <person name="Zhou Z."/>
            <person name="Hsiao Y.Y."/>
            <person name="Wu W.L."/>
            <person name="Chen Y.Y."/>
            <person name="Lin Y.F."/>
            <person name="Hsu J.L."/>
            <person name="Li C.Y."/>
            <person name="Wang Z.W."/>
            <person name="Zhao X."/>
            <person name="Zhong W.Y."/>
            <person name="Ma X.K."/>
            <person name="Ma L."/>
            <person name="Huang J."/>
            <person name="Chen G.Z."/>
            <person name="Huang M.Z."/>
            <person name="Huang L."/>
            <person name="Peng D.H."/>
            <person name="Luo Y.B."/>
            <person name="Zou S.Q."/>
            <person name="Chen S.P."/>
            <person name="Lan S."/>
            <person name="Tsai W.C."/>
            <person name="Van de Peer Y."/>
            <person name="Liu Z.J."/>
        </authorList>
    </citation>
    <scope>NUCLEOTIDE SEQUENCE [LARGE SCALE GENOMIC DNA]</scope>
    <source>
        <strain evidence="3">Lor287</strain>
    </source>
</reference>
<evidence type="ECO:0000313" key="3">
    <source>
        <dbReference type="EMBL" id="KAK8936132.1"/>
    </source>
</evidence>
<dbReference type="PANTHER" id="PTHR13489">
    <property type="entry name" value="MINI-CHROMOSOME MAINTENANCE COMPLEX-BINDING PROTEIN"/>
    <property type="match status" value="1"/>
</dbReference>
<proteinExistence type="predicted"/>
<dbReference type="EMBL" id="JBBWWQ010000011">
    <property type="protein sequence ID" value="KAK8936132.1"/>
    <property type="molecule type" value="Genomic_DNA"/>
</dbReference>
<dbReference type="GO" id="GO:0006261">
    <property type="term" value="P:DNA-templated DNA replication"/>
    <property type="evidence" value="ECO:0007669"/>
    <property type="project" value="TreeGrafter"/>
</dbReference>
<dbReference type="PANTHER" id="PTHR13489:SF0">
    <property type="entry name" value="MINI-CHROMOSOME MAINTENANCE COMPLEX-BINDING PROTEIN"/>
    <property type="match status" value="1"/>
</dbReference>
<protein>
    <submittedName>
        <fullName evidence="3">Mini-chromosome maintenance complex-binding protein</fullName>
    </submittedName>
</protein>
<dbReference type="Pfam" id="PF09739">
    <property type="entry name" value="MCM_bind"/>
    <property type="match status" value="1"/>
</dbReference>
<name>A0AAP0BDZ9_9ASPA</name>
<dbReference type="AlphaFoldDB" id="A0AAP0BDZ9"/>